<evidence type="ECO:0000256" key="2">
    <source>
        <dbReference type="SAM" id="MobiDB-lite"/>
    </source>
</evidence>
<feature type="coiled-coil region" evidence="1">
    <location>
        <begin position="19"/>
        <end position="49"/>
    </location>
</feature>
<name>A0A1I7T096_9PELO</name>
<feature type="compositionally biased region" description="Basic and acidic residues" evidence="2">
    <location>
        <begin position="157"/>
        <end position="166"/>
    </location>
</feature>
<evidence type="ECO:0000313" key="3">
    <source>
        <dbReference type="Proteomes" id="UP000095282"/>
    </source>
</evidence>
<sequence length="208" mass="24719">MKVIRNEDFDDCSKTGSNINASSSQLDTLKKDNQRLQEENIQLKEKNNRFPDLLAVWRSRYEEAMNKNLSKVLMHSGDVFIPMGVHLREMKTVDTWKKRFENEQKLRKELEGYIEKWKKNNNQLRKELEIEEKAHKRTKKMLEMFMPESSGNQSTRLEVKDEKKESLTWPVPLDEIKQEEPSTSTDELNATPNEILTKLIYFNRDNIR</sequence>
<keyword evidence="3" id="KW-1185">Reference proteome</keyword>
<accession>A0A1I7T096</accession>
<evidence type="ECO:0000313" key="4">
    <source>
        <dbReference type="WBParaSite" id="Csp11.Scaffold441.g1173.t1"/>
    </source>
</evidence>
<proteinExistence type="predicted"/>
<protein>
    <submittedName>
        <fullName evidence="4">Uncharacterized protein</fullName>
    </submittedName>
</protein>
<dbReference type="eggNOG" id="ENOG502TJXI">
    <property type="taxonomic scope" value="Eukaryota"/>
</dbReference>
<keyword evidence="1" id="KW-0175">Coiled coil</keyword>
<dbReference type="AlphaFoldDB" id="A0A1I7T096"/>
<organism evidence="3 4">
    <name type="scientific">Caenorhabditis tropicalis</name>
    <dbReference type="NCBI Taxonomy" id="1561998"/>
    <lineage>
        <taxon>Eukaryota</taxon>
        <taxon>Metazoa</taxon>
        <taxon>Ecdysozoa</taxon>
        <taxon>Nematoda</taxon>
        <taxon>Chromadorea</taxon>
        <taxon>Rhabditida</taxon>
        <taxon>Rhabditina</taxon>
        <taxon>Rhabditomorpha</taxon>
        <taxon>Rhabditoidea</taxon>
        <taxon>Rhabditidae</taxon>
        <taxon>Peloderinae</taxon>
        <taxon>Caenorhabditis</taxon>
    </lineage>
</organism>
<feature type="region of interest" description="Disordered" evidence="2">
    <location>
        <begin position="148"/>
        <end position="188"/>
    </location>
</feature>
<dbReference type="Proteomes" id="UP000095282">
    <property type="component" value="Unplaced"/>
</dbReference>
<feature type="coiled-coil region" evidence="1">
    <location>
        <begin position="107"/>
        <end position="141"/>
    </location>
</feature>
<reference evidence="4" key="1">
    <citation type="submission" date="2016-11" db="UniProtKB">
        <authorList>
            <consortium name="WormBaseParasite"/>
        </authorList>
    </citation>
    <scope>IDENTIFICATION</scope>
</reference>
<dbReference type="WBParaSite" id="Csp11.Scaffold441.g1173.t1">
    <property type="protein sequence ID" value="Csp11.Scaffold441.g1173.t1"/>
    <property type="gene ID" value="Csp11.Scaffold441.g1173"/>
</dbReference>
<evidence type="ECO:0000256" key="1">
    <source>
        <dbReference type="SAM" id="Coils"/>
    </source>
</evidence>